<evidence type="ECO:0008006" key="5">
    <source>
        <dbReference type="Google" id="ProtNLM"/>
    </source>
</evidence>
<evidence type="ECO:0000313" key="3">
    <source>
        <dbReference type="EMBL" id="SFX12287.1"/>
    </source>
</evidence>
<sequence length="189" mass="21161">MSLSILQQLASRIEQNPGEKGLPPIHAWHPERVLDIGLGIDAQGRWFHQGDPFERTALVRLFSTLLRRDADDEYYLVTPVEKVRVAVAEVPFLIVTADLQQTANTPQISLTSNVSDTFLLDADHPLRVVTDEAGQPRPYVRVRDRLEARILPQVFYQLVDAAQMVSIKGRNCLQLNSCGCAFVLGELDS</sequence>
<dbReference type="InterPro" id="IPR010707">
    <property type="entry name" value="DUF1285"/>
</dbReference>
<gene>
    <name evidence="3" type="ORF">SAMN02745752_00623</name>
</gene>
<dbReference type="Pfam" id="PF06938">
    <property type="entry name" value="DUF1285_N"/>
    <property type="match status" value="1"/>
</dbReference>
<organism evidence="3 4">
    <name type="scientific">Marinospirillum alkaliphilum DSM 21637</name>
    <dbReference type="NCBI Taxonomy" id="1122209"/>
    <lineage>
        <taxon>Bacteria</taxon>
        <taxon>Pseudomonadati</taxon>
        <taxon>Pseudomonadota</taxon>
        <taxon>Gammaproteobacteria</taxon>
        <taxon>Oceanospirillales</taxon>
        <taxon>Oceanospirillaceae</taxon>
        <taxon>Marinospirillum</taxon>
    </lineage>
</organism>
<accession>A0A1K1UHP3</accession>
<dbReference type="Pfam" id="PF21028">
    <property type="entry name" value="DUF1285_C"/>
    <property type="match status" value="1"/>
</dbReference>
<feature type="domain" description="DUF1285" evidence="1">
    <location>
        <begin position="23"/>
        <end position="88"/>
    </location>
</feature>
<protein>
    <recommendedName>
        <fullName evidence="5">DUF1285 domain-containing protein</fullName>
    </recommendedName>
</protein>
<dbReference type="EMBL" id="FPJW01000001">
    <property type="protein sequence ID" value="SFX12287.1"/>
    <property type="molecule type" value="Genomic_DNA"/>
</dbReference>
<name>A0A1K1UHP3_9GAMM</name>
<keyword evidence="4" id="KW-1185">Reference proteome</keyword>
<reference evidence="3 4" key="1">
    <citation type="submission" date="2016-11" db="EMBL/GenBank/DDBJ databases">
        <authorList>
            <person name="Jaros S."/>
            <person name="Januszkiewicz K."/>
            <person name="Wedrychowicz H."/>
        </authorList>
    </citation>
    <scope>NUCLEOTIDE SEQUENCE [LARGE SCALE GENOMIC DNA]</scope>
    <source>
        <strain evidence="3 4">DSM 21637</strain>
    </source>
</reference>
<dbReference type="PIRSF" id="PIRSF029557">
    <property type="entry name" value="UCP029557"/>
    <property type="match status" value="1"/>
</dbReference>
<dbReference type="RefSeq" id="WP_072324820.1">
    <property type="nucleotide sequence ID" value="NZ_FPJW01000001.1"/>
</dbReference>
<dbReference type="Gene3D" id="3.10.540.10">
    <property type="entry name" value="duf1285 like domain"/>
    <property type="match status" value="1"/>
</dbReference>
<dbReference type="AlphaFoldDB" id="A0A1K1UHP3"/>
<dbReference type="Gene3D" id="2.30.270.10">
    <property type="entry name" value="duf1285 protein"/>
    <property type="match status" value="1"/>
</dbReference>
<dbReference type="InterPro" id="IPR023361">
    <property type="entry name" value="DUF1285_beta_roll_sf"/>
</dbReference>
<evidence type="ECO:0000259" key="2">
    <source>
        <dbReference type="Pfam" id="PF21028"/>
    </source>
</evidence>
<dbReference type="OrthoDB" id="3078366at2"/>
<dbReference type="Proteomes" id="UP000182350">
    <property type="component" value="Unassembled WGS sequence"/>
</dbReference>
<dbReference type="InterPro" id="IPR048342">
    <property type="entry name" value="DUF1285_C"/>
</dbReference>
<dbReference type="InterPro" id="IPR048341">
    <property type="entry name" value="DUF1285_N"/>
</dbReference>
<dbReference type="STRING" id="1122209.SAMN02745752_00623"/>
<feature type="domain" description="DUF1285" evidence="2">
    <location>
        <begin position="91"/>
        <end position="184"/>
    </location>
</feature>
<proteinExistence type="predicted"/>
<evidence type="ECO:0000259" key="1">
    <source>
        <dbReference type="Pfam" id="PF06938"/>
    </source>
</evidence>
<evidence type="ECO:0000313" key="4">
    <source>
        <dbReference type="Proteomes" id="UP000182350"/>
    </source>
</evidence>